<evidence type="ECO:0000313" key="3">
    <source>
        <dbReference type="Proteomes" id="UP000310200"/>
    </source>
</evidence>
<protein>
    <submittedName>
        <fullName evidence="2">Uncharacterized protein</fullName>
    </submittedName>
</protein>
<accession>A0A4S2KA62</accession>
<evidence type="ECO:0000256" key="1">
    <source>
        <dbReference type="SAM" id="MobiDB-lite"/>
    </source>
</evidence>
<feature type="region of interest" description="Disordered" evidence="1">
    <location>
        <begin position="1"/>
        <end position="52"/>
    </location>
</feature>
<comment type="caution">
    <text evidence="2">The sequence shown here is derived from an EMBL/GenBank/DDBJ whole genome shotgun (WGS) entry which is preliminary data.</text>
</comment>
<sequence length="141" mass="15554">MSITNSRSDRSGRKRDTIDEVRATIRRRPANSDNEVVVGKTGEAAKGEGITHEQERKLTTVMMLKSQEVREPLQQVEGRGVEKKKEQVGTFSGRARETKKNVGENGHCHHLTSRSARTLESPSARKAPAPTRSTIHGCPAV</sequence>
<evidence type="ECO:0000313" key="2">
    <source>
        <dbReference type="EMBL" id="TGZ46215.1"/>
    </source>
</evidence>
<reference evidence="2 3" key="1">
    <citation type="journal article" date="2019" name="Philos. Trans. R. Soc. Lond., B, Biol. Sci.">
        <title>Ant behaviour and brain gene expression of defending hosts depend on the ecological success of the intruding social parasite.</title>
        <authorList>
            <person name="Kaur R."/>
            <person name="Stoldt M."/>
            <person name="Jongepier E."/>
            <person name="Feldmeyer B."/>
            <person name="Menzel F."/>
            <person name="Bornberg-Bauer E."/>
            <person name="Foitzik S."/>
        </authorList>
    </citation>
    <scope>NUCLEOTIDE SEQUENCE [LARGE SCALE GENOMIC DNA]</scope>
    <source>
        <tissue evidence="2">Whole body</tissue>
    </source>
</reference>
<name>A0A4S2KA62_9HYME</name>
<feature type="compositionally biased region" description="Basic and acidic residues" evidence="1">
    <location>
        <begin position="43"/>
        <end position="52"/>
    </location>
</feature>
<gene>
    <name evidence="2" type="ORF">DBV15_09648</name>
</gene>
<feature type="compositionally biased region" description="Basic and acidic residues" evidence="1">
    <location>
        <begin position="7"/>
        <end position="23"/>
    </location>
</feature>
<feature type="region of interest" description="Disordered" evidence="1">
    <location>
        <begin position="72"/>
        <end position="141"/>
    </location>
</feature>
<dbReference type="Proteomes" id="UP000310200">
    <property type="component" value="Unassembled WGS sequence"/>
</dbReference>
<proteinExistence type="predicted"/>
<dbReference type="EMBL" id="QBLH01002919">
    <property type="protein sequence ID" value="TGZ46215.1"/>
    <property type="molecule type" value="Genomic_DNA"/>
</dbReference>
<dbReference type="AlphaFoldDB" id="A0A4S2KA62"/>
<keyword evidence="3" id="KW-1185">Reference proteome</keyword>
<organism evidence="2 3">
    <name type="scientific">Temnothorax longispinosus</name>
    <dbReference type="NCBI Taxonomy" id="300112"/>
    <lineage>
        <taxon>Eukaryota</taxon>
        <taxon>Metazoa</taxon>
        <taxon>Ecdysozoa</taxon>
        <taxon>Arthropoda</taxon>
        <taxon>Hexapoda</taxon>
        <taxon>Insecta</taxon>
        <taxon>Pterygota</taxon>
        <taxon>Neoptera</taxon>
        <taxon>Endopterygota</taxon>
        <taxon>Hymenoptera</taxon>
        <taxon>Apocrita</taxon>
        <taxon>Aculeata</taxon>
        <taxon>Formicoidea</taxon>
        <taxon>Formicidae</taxon>
        <taxon>Myrmicinae</taxon>
        <taxon>Temnothorax</taxon>
    </lineage>
</organism>